<comment type="caution">
    <text evidence="1">The sequence shown here is derived from an EMBL/GenBank/DDBJ whole genome shotgun (WGS) entry which is preliminary data.</text>
</comment>
<gene>
    <name evidence="1" type="ORF">L6452_38913</name>
</gene>
<organism evidence="1 2">
    <name type="scientific">Arctium lappa</name>
    <name type="common">Greater burdock</name>
    <name type="synonym">Lappa major</name>
    <dbReference type="NCBI Taxonomy" id="4217"/>
    <lineage>
        <taxon>Eukaryota</taxon>
        <taxon>Viridiplantae</taxon>
        <taxon>Streptophyta</taxon>
        <taxon>Embryophyta</taxon>
        <taxon>Tracheophyta</taxon>
        <taxon>Spermatophyta</taxon>
        <taxon>Magnoliopsida</taxon>
        <taxon>eudicotyledons</taxon>
        <taxon>Gunneridae</taxon>
        <taxon>Pentapetalae</taxon>
        <taxon>asterids</taxon>
        <taxon>campanulids</taxon>
        <taxon>Asterales</taxon>
        <taxon>Asteraceae</taxon>
        <taxon>Carduoideae</taxon>
        <taxon>Cardueae</taxon>
        <taxon>Arctiinae</taxon>
        <taxon>Arctium</taxon>
    </lineage>
</organism>
<name>A0ACB8XUY6_ARCLA</name>
<accession>A0ACB8XUY6</accession>
<dbReference type="Proteomes" id="UP001055879">
    <property type="component" value="Linkage Group LG15"/>
</dbReference>
<evidence type="ECO:0000313" key="2">
    <source>
        <dbReference type="Proteomes" id="UP001055879"/>
    </source>
</evidence>
<reference evidence="1 2" key="2">
    <citation type="journal article" date="2022" name="Mol. Ecol. Resour.">
        <title>The genomes of chicory, endive, great burdock and yacon provide insights into Asteraceae paleo-polyploidization history and plant inulin production.</title>
        <authorList>
            <person name="Fan W."/>
            <person name="Wang S."/>
            <person name="Wang H."/>
            <person name="Wang A."/>
            <person name="Jiang F."/>
            <person name="Liu H."/>
            <person name="Zhao H."/>
            <person name="Xu D."/>
            <person name="Zhang Y."/>
        </authorList>
    </citation>
    <scope>NUCLEOTIDE SEQUENCE [LARGE SCALE GENOMIC DNA]</scope>
    <source>
        <strain evidence="2">cv. Niubang</strain>
    </source>
</reference>
<dbReference type="EMBL" id="CM042061">
    <property type="protein sequence ID" value="KAI3672813.1"/>
    <property type="molecule type" value="Genomic_DNA"/>
</dbReference>
<protein>
    <submittedName>
        <fullName evidence="1">Uncharacterized protein</fullName>
    </submittedName>
</protein>
<sequence length="122" mass="13663">MFVGSWNEFGDGSLGLLRKMHRRQQHHLKQKYSRPLNPPPTKTSCQPCDSLTTNNLSTQALASQLSLSFCDSISLKFSIGGCPNRLLDHSRVRRPVSALPLTVSPHGEEEVYCVKIEAAKQW</sequence>
<evidence type="ECO:0000313" key="1">
    <source>
        <dbReference type="EMBL" id="KAI3672813.1"/>
    </source>
</evidence>
<keyword evidence="2" id="KW-1185">Reference proteome</keyword>
<reference evidence="2" key="1">
    <citation type="journal article" date="2022" name="Mol. Ecol. Resour.">
        <title>The genomes of chicory, endive, great burdock and yacon provide insights into Asteraceae palaeo-polyploidization history and plant inulin production.</title>
        <authorList>
            <person name="Fan W."/>
            <person name="Wang S."/>
            <person name="Wang H."/>
            <person name="Wang A."/>
            <person name="Jiang F."/>
            <person name="Liu H."/>
            <person name="Zhao H."/>
            <person name="Xu D."/>
            <person name="Zhang Y."/>
        </authorList>
    </citation>
    <scope>NUCLEOTIDE SEQUENCE [LARGE SCALE GENOMIC DNA]</scope>
    <source>
        <strain evidence="2">cv. Niubang</strain>
    </source>
</reference>
<proteinExistence type="predicted"/>